<evidence type="ECO:0000313" key="2">
    <source>
        <dbReference type="EMBL" id="KAD2804888.1"/>
    </source>
</evidence>
<dbReference type="OrthoDB" id="533185at2759"/>
<name>A0A5N6LTI5_9ASTR</name>
<dbReference type="SMART" id="SM01014">
    <property type="entry name" value="ARID"/>
    <property type="match status" value="1"/>
</dbReference>
<dbReference type="InterPro" id="IPR001606">
    <property type="entry name" value="ARID_dom"/>
</dbReference>
<reference evidence="2 3" key="1">
    <citation type="submission" date="2019-05" db="EMBL/GenBank/DDBJ databases">
        <title>Mikania micrantha, genome provides insights into the molecular mechanism of rapid growth.</title>
        <authorList>
            <person name="Liu B."/>
        </authorList>
    </citation>
    <scope>NUCLEOTIDE SEQUENCE [LARGE SCALE GENOMIC DNA]</scope>
    <source>
        <strain evidence="2">NLD-2019</strain>
        <tissue evidence="2">Leaf</tissue>
    </source>
</reference>
<dbReference type="SUPFAM" id="SSF46774">
    <property type="entry name" value="ARID-like"/>
    <property type="match status" value="1"/>
</dbReference>
<accession>A0A5N6LTI5</accession>
<evidence type="ECO:0000313" key="3">
    <source>
        <dbReference type="Proteomes" id="UP000326396"/>
    </source>
</evidence>
<keyword evidence="3" id="KW-1185">Reference proteome</keyword>
<dbReference type="InterPro" id="IPR036431">
    <property type="entry name" value="ARID_dom_sf"/>
</dbReference>
<dbReference type="PROSITE" id="PS51011">
    <property type="entry name" value="ARID"/>
    <property type="match status" value="1"/>
</dbReference>
<dbReference type="Gene3D" id="1.10.150.60">
    <property type="entry name" value="ARID DNA-binding domain"/>
    <property type="match status" value="1"/>
</dbReference>
<dbReference type="Proteomes" id="UP000326396">
    <property type="component" value="Linkage Group LG8"/>
</dbReference>
<sequence length="281" mass="33478">MESLCIKVSSFRLGQKKNVDKRKKKSGEFGKMAQRRNKKKSFNHHVCRYCNRPVKEDEIATSLYAKEEGNSKIKFKYVEKLDDTSELLNYFNTLDLEEQKEDRRKKNGKGKEILNEGTQEVNDIQEMVVFIDLLKVINISLLDEESIRRKFNNMVRWFLKYVIKQKLIWPPKIGDEVVDLYDLYMEVQLNGGRTKVTQEKFWPYISIDLGLKLIQPYKLMMLYNEYLDIMDWYYNNIKKRKEEVGIVLFEEGGSSSMQDSKKIFESARMDRKIAIRMKKQE</sequence>
<dbReference type="CDD" id="cd16100">
    <property type="entry name" value="ARID"/>
    <property type="match status" value="1"/>
</dbReference>
<dbReference type="EMBL" id="SZYD01000018">
    <property type="protein sequence ID" value="KAD2804888.1"/>
    <property type="molecule type" value="Genomic_DNA"/>
</dbReference>
<dbReference type="AlphaFoldDB" id="A0A5N6LTI5"/>
<protein>
    <recommendedName>
        <fullName evidence="1">ARID domain-containing protein</fullName>
    </recommendedName>
</protein>
<dbReference type="GO" id="GO:0003677">
    <property type="term" value="F:DNA binding"/>
    <property type="evidence" value="ECO:0007669"/>
    <property type="project" value="InterPro"/>
</dbReference>
<dbReference type="Pfam" id="PF01388">
    <property type="entry name" value="ARID"/>
    <property type="match status" value="1"/>
</dbReference>
<evidence type="ECO:0000259" key="1">
    <source>
        <dbReference type="PROSITE" id="PS51011"/>
    </source>
</evidence>
<proteinExistence type="predicted"/>
<organism evidence="2 3">
    <name type="scientific">Mikania micrantha</name>
    <name type="common">bitter vine</name>
    <dbReference type="NCBI Taxonomy" id="192012"/>
    <lineage>
        <taxon>Eukaryota</taxon>
        <taxon>Viridiplantae</taxon>
        <taxon>Streptophyta</taxon>
        <taxon>Embryophyta</taxon>
        <taxon>Tracheophyta</taxon>
        <taxon>Spermatophyta</taxon>
        <taxon>Magnoliopsida</taxon>
        <taxon>eudicotyledons</taxon>
        <taxon>Gunneridae</taxon>
        <taxon>Pentapetalae</taxon>
        <taxon>asterids</taxon>
        <taxon>campanulids</taxon>
        <taxon>Asterales</taxon>
        <taxon>Asteraceae</taxon>
        <taxon>Asteroideae</taxon>
        <taxon>Heliantheae alliance</taxon>
        <taxon>Eupatorieae</taxon>
        <taxon>Mikania</taxon>
    </lineage>
</organism>
<feature type="domain" description="ARID" evidence="1">
    <location>
        <begin position="145"/>
        <end position="235"/>
    </location>
</feature>
<gene>
    <name evidence="2" type="ORF">E3N88_38265</name>
</gene>
<comment type="caution">
    <text evidence="2">The sequence shown here is derived from an EMBL/GenBank/DDBJ whole genome shotgun (WGS) entry which is preliminary data.</text>
</comment>
<dbReference type="SMART" id="SM00501">
    <property type="entry name" value="BRIGHT"/>
    <property type="match status" value="1"/>
</dbReference>